<dbReference type="OrthoDB" id="3233595at2759"/>
<keyword evidence="3" id="KW-1185">Reference proteome</keyword>
<name>A0A2V1D5Y0_9PLEO</name>
<dbReference type="STRING" id="97972.A0A2V1D5Y0"/>
<dbReference type="GO" id="GO:0016651">
    <property type="term" value="F:oxidoreductase activity, acting on NAD(P)H"/>
    <property type="evidence" value="ECO:0007669"/>
    <property type="project" value="InterPro"/>
</dbReference>
<dbReference type="Proteomes" id="UP000244855">
    <property type="component" value="Unassembled WGS sequence"/>
</dbReference>
<dbReference type="PANTHER" id="PTHR45348:SF5">
    <property type="entry name" value="OXIDOREDUCTASE, PUTATIVE (AFU_ORTHOLOGUE AFUA_8G01420)-RELATED"/>
    <property type="match status" value="1"/>
</dbReference>
<reference evidence="2 3" key="1">
    <citation type="journal article" date="2018" name="Sci. Rep.">
        <title>Comparative genomics provides insights into the lifestyle and reveals functional heterogeneity of dark septate endophytic fungi.</title>
        <authorList>
            <person name="Knapp D.G."/>
            <person name="Nemeth J.B."/>
            <person name="Barry K."/>
            <person name="Hainaut M."/>
            <person name="Henrissat B."/>
            <person name="Johnson J."/>
            <person name="Kuo A."/>
            <person name="Lim J.H.P."/>
            <person name="Lipzen A."/>
            <person name="Nolan M."/>
            <person name="Ohm R.A."/>
            <person name="Tamas L."/>
            <person name="Grigoriev I.V."/>
            <person name="Spatafora J.W."/>
            <person name="Nagy L.G."/>
            <person name="Kovacs G.M."/>
        </authorList>
    </citation>
    <scope>NUCLEOTIDE SEQUENCE [LARGE SCALE GENOMIC DNA]</scope>
    <source>
        <strain evidence="2 3">DSE2036</strain>
    </source>
</reference>
<dbReference type="AlphaFoldDB" id="A0A2V1D5Y0"/>
<evidence type="ECO:0008006" key="4">
    <source>
        <dbReference type="Google" id="ProtNLM"/>
    </source>
</evidence>
<keyword evidence="1" id="KW-0560">Oxidoreductase</keyword>
<sequence>MRSNIHPIISVAGRGIPFVESLLDKSKGDAVVDYRKGDETVVQGIKDALKGRKLEHAFDAVSEHGSSANIVKALDPQGRITLVLPWEEYKSIPPAINKTFTNVGESHKKDKGFAFMYFRLFGRGLAEGWFTPHPTEVIPGGLGGLEKGLKALQEGKASGVKKKEARGLVPGSVFPLATRHLALDLN</sequence>
<dbReference type="InterPro" id="IPR047122">
    <property type="entry name" value="Trans-enoyl_RdTase-like"/>
</dbReference>
<protein>
    <recommendedName>
        <fullName evidence="4">NAD(P)-binding protein</fullName>
    </recommendedName>
</protein>
<dbReference type="EMBL" id="KZ805588">
    <property type="protein sequence ID" value="PVH93476.1"/>
    <property type="molecule type" value="Genomic_DNA"/>
</dbReference>
<accession>A0A2V1D5Y0</accession>
<gene>
    <name evidence="2" type="ORF">DM02DRAFT_661945</name>
</gene>
<evidence type="ECO:0000313" key="2">
    <source>
        <dbReference type="EMBL" id="PVH93476.1"/>
    </source>
</evidence>
<organism evidence="2 3">
    <name type="scientific">Periconia macrospinosa</name>
    <dbReference type="NCBI Taxonomy" id="97972"/>
    <lineage>
        <taxon>Eukaryota</taxon>
        <taxon>Fungi</taxon>
        <taxon>Dikarya</taxon>
        <taxon>Ascomycota</taxon>
        <taxon>Pezizomycotina</taxon>
        <taxon>Dothideomycetes</taxon>
        <taxon>Pleosporomycetidae</taxon>
        <taxon>Pleosporales</taxon>
        <taxon>Massarineae</taxon>
        <taxon>Periconiaceae</taxon>
        <taxon>Periconia</taxon>
    </lineage>
</organism>
<proteinExistence type="predicted"/>
<evidence type="ECO:0000313" key="3">
    <source>
        <dbReference type="Proteomes" id="UP000244855"/>
    </source>
</evidence>
<dbReference type="Gene3D" id="3.40.50.720">
    <property type="entry name" value="NAD(P)-binding Rossmann-like Domain"/>
    <property type="match status" value="1"/>
</dbReference>
<evidence type="ECO:0000256" key="1">
    <source>
        <dbReference type="ARBA" id="ARBA00023002"/>
    </source>
</evidence>
<dbReference type="Gene3D" id="3.90.180.10">
    <property type="entry name" value="Medium-chain alcohol dehydrogenases, catalytic domain"/>
    <property type="match status" value="1"/>
</dbReference>
<dbReference type="PANTHER" id="PTHR45348">
    <property type="entry name" value="HYPOTHETICAL OXIDOREDUCTASE (EUROFUNG)"/>
    <property type="match status" value="1"/>
</dbReference>